<feature type="transmembrane region" description="Helical" evidence="7">
    <location>
        <begin position="86"/>
        <end position="106"/>
    </location>
</feature>
<evidence type="ECO:0000256" key="4">
    <source>
        <dbReference type="ARBA" id="ARBA00022989"/>
    </source>
</evidence>
<comment type="subcellular location">
    <subcellularLocation>
        <location evidence="1">Membrane</location>
        <topology evidence="1">Multi-pass membrane protein</topology>
    </subcellularLocation>
</comment>
<feature type="transmembrane region" description="Helical" evidence="7">
    <location>
        <begin position="140"/>
        <end position="163"/>
    </location>
</feature>
<dbReference type="AlphaFoldDB" id="A0A6I5MZ45"/>
<feature type="region of interest" description="Disordered" evidence="6">
    <location>
        <begin position="1"/>
        <end position="24"/>
    </location>
</feature>
<evidence type="ECO:0000256" key="6">
    <source>
        <dbReference type="SAM" id="MobiDB-lite"/>
    </source>
</evidence>
<feature type="transmembrane region" description="Helical" evidence="7">
    <location>
        <begin position="112"/>
        <end position="133"/>
    </location>
</feature>
<dbReference type="GO" id="GO:0005886">
    <property type="term" value="C:plasma membrane"/>
    <property type="evidence" value="ECO:0007669"/>
    <property type="project" value="UniProtKB-ARBA"/>
</dbReference>
<dbReference type="PANTHER" id="PTHR34857:SF2">
    <property type="entry name" value="SLL0384 PROTEIN"/>
    <property type="match status" value="1"/>
</dbReference>
<evidence type="ECO:0000256" key="1">
    <source>
        <dbReference type="ARBA" id="ARBA00004141"/>
    </source>
</evidence>
<evidence type="ECO:0000256" key="3">
    <source>
        <dbReference type="ARBA" id="ARBA00022692"/>
    </source>
</evidence>
<name>A0A6I5MZ45_9BIFI</name>
<dbReference type="InterPro" id="IPR003339">
    <property type="entry name" value="ABC/ECF_trnsptr_transmembrane"/>
</dbReference>
<evidence type="ECO:0000256" key="5">
    <source>
        <dbReference type="ARBA" id="ARBA00023136"/>
    </source>
</evidence>
<dbReference type="Pfam" id="PF02361">
    <property type="entry name" value="CbiQ"/>
    <property type="match status" value="1"/>
</dbReference>
<dbReference type="RefSeq" id="WP_163227108.1">
    <property type="nucleotide sequence ID" value="NZ_VYSG01000001.1"/>
</dbReference>
<keyword evidence="3 7" id="KW-0812">Transmembrane</keyword>
<dbReference type="EMBL" id="VYSG01000001">
    <property type="protein sequence ID" value="NEG69557.1"/>
    <property type="molecule type" value="Genomic_DNA"/>
</dbReference>
<keyword evidence="5 7" id="KW-0472">Membrane</keyword>
<protein>
    <submittedName>
        <fullName evidence="8">Energy-coupling factor transporter transmembrane protein EcfT</fullName>
    </submittedName>
</protein>
<keyword evidence="4 7" id="KW-1133">Transmembrane helix</keyword>
<keyword evidence="2" id="KW-1003">Cell membrane</keyword>
<evidence type="ECO:0000313" key="9">
    <source>
        <dbReference type="Proteomes" id="UP000469292"/>
    </source>
</evidence>
<feature type="transmembrane region" description="Helical" evidence="7">
    <location>
        <begin position="41"/>
        <end position="56"/>
    </location>
</feature>
<dbReference type="Proteomes" id="UP000469292">
    <property type="component" value="Unassembled WGS sequence"/>
</dbReference>
<proteinExistence type="predicted"/>
<keyword evidence="9" id="KW-1185">Reference proteome</keyword>
<dbReference type="InterPro" id="IPR051611">
    <property type="entry name" value="ECF_transporter_component"/>
</dbReference>
<sequence>MTATIPATARRPGTESGAPPTATIAGANTTRRLRLDPRTKILLVVTISTIVIAGGGRPGMEIVAPALAVIPFVLLLAAGRRRFAAAYAALYAGTFAVDAGIGWLVGPAGPLSAAYGTATGGAAAGTGVAVAVLDTVRMTYCGVFAACMPGIAAGVVLVSTTTVGEFMAAMDRWRVPSSVTIPLAVVFRFLPTVAEEHAAIGDAMRQRGIMLGGSRPWKMLEYRLVPLIASCVKIGDDLSAAALTRGLGAPVRRTSLADVGFRAADIVLLGLCAAAWAAWIVLLLS</sequence>
<gene>
    <name evidence="8" type="ORF">F6S87_02760</name>
</gene>
<dbReference type="CDD" id="cd16914">
    <property type="entry name" value="EcfT"/>
    <property type="match status" value="1"/>
</dbReference>
<comment type="caution">
    <text evidence="8">The sequence shown here is derived from an EMBL/GenBank/DDBJ whole genome shotgun (WGS) entry which is preliminary data.</text>
</comment>
<accession>A0A6I5MZ45</accession>
<reference evidence="8 9" key="1">
    <citation type="submission" date="2019-09" db="EMBL/GenBank/DDBJ databases">
        <title>Phylogenetic characterization of a novel taxon of the genus Bifidobacterium: Bifidobacterium choloepi sp. nov.</title>
        <authorList>
            <person name="Modesto M."/>
            <person name="Satti M."/>
        </authorList>
    </citation>
    <scope>NUCLEOTIDE SEQUENCE [LARGE SCALE GENOMIC DNA]</scope>
    <source>
        <strain evidence="8 9">BRDM6</strain>
    </source>
</reference>
<dbReference type="PANTHER" id="PTHR34857">
    <property type="entry name" value="SLL0384 PROTEIN"/>
    <property type="match status" value="1"/>
</dbReference>
<evidence type="ECO:0000256" key="7">
    <source>
        <dbReference type="SAM" id="Phobius"/>
    </source>
</evidence>
<evidence type="ECO:0000313" key="8">
    <source>
        <dbReference type="EMBL" id="NEG69557.1"/>
    </source>
</evidence>
<feature type="transmembrane region" description="Helical" evidence="7">
    <location>
        <begin position="62"/>
        <end position="79"/>
    </location>
</feature>
<feature type="transmembrane region" description="Helical" evidence="7">
    <location>
        <begin position="266"/>
        <end position="284"/>
    </location>
</feature>
<organism evidence="8 9">
    <name type="scientific">Bifidobacterium choloepi</name>
    <dbReference type="NCBI Taxonomy" id="2614131"/>
    <lineage>
        <taxon>Bacteria</taxon>
        <taxon>Bacillati</taxon>
        <taxon>Actinomycetota</taxon>
        <taxon>Actinomycetes</taxon>
        <taxon>Bifidobacteriales</taxon>
        <taxon>Bifidobacteriaceae</taxon>
        <taxon>Bifidobacterium</taxon>
    </lineage>
</organism>
<evidence type="ECO:0000256" key="2">
    <source>
        <dbReference type="ARBA" id="ARBA00022475"/>
    </source>
</evidence>